<reference evidence="1 2" key="1">
    <citation type="journal article" date="2016" name="Nat. Commun.">
        <title>Thousands of microbial genomes shed light on interconnected biogeochemical processes in an aquifer system.</title>
        <authorList>
            <person name="Anantharaman K."/>
            <person name="Brown C.T."/>
            <person name="Hug L.A."/>
            <person name="Sharon I."/>
            <person name="Castelle C.J."/>
            <person name="Probst A.J."/>
            <person name="Thomas B.C."/>
            <person name="Singh A."/>
            <person name="Wilkins M.J."/>
            <person name="Karaoz U."/>
            <person name="Brodie E.L."/>
            <person name="Williams K.H."/>
            <person name="Hubbard S.S."/>
            <person name="Banfield J.F."/>
        </authorList>
    </citation>
    <scope>NUCLEOTIDE SEQUENCE [LARGE SCALE GENOMIC DNA]</scope>
</reference>
<accession>A0A1G2BW62</accession>
<proteinExistence type="predicted"/>
<name>A0A1G2BW62_9BACT</name>
<gene>
    <name evidence="1" type="ORF">A2406_00905</name>
</gene>
<organism evidence="1 2">
    <name type="scientific">Candidatus Komeilibacteria bacterium RIFOXYC1_FULL_37_11</name>
    <dbReference type="NCBI Taxonomy" id="1798555"/>
    <lineage>
        <taxon>Bacteria</taxon>
        <taxon>Candidatus Komeiliibacteriota</taxon>
    </lineage>
</organism>
<evidence type="ECO:0000313" key="2">
    <source>
        <dbReference type="Proteomes" id="UP000177626"/>
    </source>
</evidence>
<dbReference type="Proteomes" id="UP000177626">
    <property type="component" value="Unassembled WGS sequence"/>
</dbReference>
<evidence type="ECO:0008006" key="3">
    <source>
        <dbReference type="Google" id="ProtNLM"/>
    </source>
</evidence>
<dbReference type="AlphaFoldDB" id="A0A1G2BW62"/>
<dbReference type="EMBL" id="MHKQ01000024">
    <property type="protein sequence ID" value="OGY93298.1"/>
    <property type="molecule type" value="Genomic_DNA"/>
</dbReference>
<evidence type="ECO:0000313" key="1">
    <source>
        <dbReference type="EMBL" id="OGY93298.1"/>
    </source>
</evidence>
<sequence length="70" mass="8062">MIINNLQLFFDRVEGEIFLFKTATGQQIAIDKKLLENFDAKQKLFLNLDSEESSGRAQDILNEILETNND</sequence>
<comment type="caution">
    <text evidence="1">The sequence shown here is derived from an EMBL/GenBank/DDBJ whole genome shotgun (WGS) entry which is preliminary data.</text>
</comment>
<protein>
    <recommendedName>
        <fullName evidence="3">DUF3006 domain-containing protein</fullName>
    </recommendedName>
</protein>